<evidence type="ECO:0000313" key="3">
    <source>
        <dbReference type="Proteomes" id="UP001605036"/>
    </source>
</evidence>
<keyword evidence="3" id="KW-1185">Reference proteome</keyword>
<proteinExistence type="predicted"/>
<accession>A0ABD1XP23</accession>
<comment type="caution">
    <text evidence="2">The sequence shown here is derived from an EMBL/GenBank/DDBJ whole genome shotgun (WGS) entry which is preliminary data.</text>
</comment>
<reference evidence="2 3" key="1">
    <citation type="submission" date="2024-09" db="EMBL/GenBank/DDBJ databases">
        <title>Chromosome-scale assembly of Riccia fluitans.</title>
        <authorList>
            <person name="Paukszto L."/>
            <person name="Sawicki J."/>
            <person name="Karawczyk K."/>
            <person name="Piernik-Szablinska J."/>
            <person name="Szczecinska M."/>
            <person name="Mazdziarz M."/>
        </authorList>
    </citation>
    <scope>NUCLEOTIDE SEQUENCE [LARGE SCALE GENOMIC DNA]</scope>
    <source>
        <strain evidence="2">Rf_01</strain>
        <tissue evidence="2">Aerial parts of the thallus</tissue>
    </source>
</reference>
<feature type="compositionally biased region" description="Basic and acidic residues" evidence="1">
    <location>
        <begin position="14"/>
        <end position="23"/>
    </location>
</feature>
<dbReference type="EMBL" id="JBHFFA010000008">
    <property type="protein sequence ID" value="KAL2610697.1"/>
    <property type="molecule type" value="Genomic_DNA"/>
</dbReference>
<dbReference type="Proteomes" id="UP001605036">
    <property type="component" value="Unassembled WGS sequence"/>
</dbReference>
<evidence type="ECO:0000313" key="2">
    <source>
        <dbReference type="EMBL" id="KAL2610697.1"/>
    </source>
</evidence>
<feature type="compositionally biased region" description="Polar residues" evidence="1">
    <location>
        <begin position="106"/>
        <end position="118"/>
    </location>
</feature>
<evidence type="ECO:0000256" key="1">
    <source>
        <dbReference type="SAM" id="MobiDB-lite"/>
    </source>
</evidence>
<protein>
    <submittedName>
        <fullName evidence="2">Uncharacterized protein</fullName>
    </submittedName>
</protein>
<gene>
    <name evidence="2" type="ORF">R1flu_029270</name>
</gene>
<organism evidence="2 3">
    <name type="scientific">Riccia fluitans</name>
    <dbReference type="NCBI Taxonomy" id="41844"/>
    <lineage>
        <taxon>Eukaryota</taxon>
        <taxon>Viridiplantae</taxon>
        <taxon>Streptophyta</taxon>
        <taxon>Embryophyta</taxon>
        <taxon>Marchantiophyta</taxon>
        <taxon>Marchantiopsida</taxon>
        <taxon>Marchantiidae</taxon>
        <taxon>Marchantiales</taxon>
        <taxon>Ricciaceae</taxon>
        <taxon>Riccia</taxon>
    </lineage>
</organism>
<dbReference type="AlphaFoldDB" id="A0ABD1XP23"/>
<sequence>MLEDSVQKVRARVRAMENWEPGKRCHRQPTSSHSGRRANGRPGIQTDTSNVGDSEYPGPHGSDMIPGCHRQTSRHHQGEEENTMAGPAPATKKPKKQEDQGKTAGPGTNFTGLTSSRGKGQPGGRIKPR</sequence>
<feature type="region of interest" description="Disordered" evidence="1">
    <location>
        <begin position="14"/>
        <end position="129"/>
    </location>
</feature>
<name>A0ABD1XP23_9MARC</name>